<feature type="region of interest" description="Disordered" evidence="1">
    <location>
        <begin position="84"/>
        <end position="109"/>
    </location>
</feature>
<feature type="compositionally biased region" description="Low complexity" evidence="1">
    <location>
        <begin position="255"/>
        <end position="266"/>
    </location>
</feature>
<dbReference type="KEGG" id="sle:sle_48670"/>
<feature type="domain" description="HTH-type transcriptional repressor KstR C-terminal" evidence="2">
    <location>
        <begin position="112"/>
        <end position="203"/>
    </location>
</feature>
<evidence type="ECO:0000259" key="2">
    <source>
        <dbReference type="Pfam" id="PF17925"/>
    </source>
</evidence>
<dbReference type="InterPro" id="IPR041642">
    <property type="entry name" value="KstR_C"/>
</dbReference>
<gene>
    <name evidence="3" type="primary">sle_48670</name>
</gene>
<dbReference type="Proteomes" id="UP000035016">
    <property type="component" value="Chromosome Chromosome"/>
</dbReference>
<dbReference type="AlphaFoldDB" id="A0A0F7VX28"/>
<dbReference type="Gene3D" id="1.10.357.10">
    <property type="entry name" value="Tetracycline Repressor, domain 2"/>
    <property type="match status" value="1"/>
</dbReference>
<dbReference type="Pfam" id="PF17925">
    <property type="entry name" value="TetR_C_20"/>
    <property type="match status" value="1"/>
</dbReference>
<feature type="region of interest" description="Disordered" evidence="1">
    <location>
        <begin position="1"/>
        <end position="48"/>
    </location>
</feature>
<evidence type="ECO:0000256" key="1">
    <source>
        <dbReference type="SAM" id="MobiDB-lite"/>
    </source>
</evidence>
<feature type="region of interest" description="Disordered" evidence="1">
    <location>
        <begin position="200"/>
        <end position="271"/>
    </location>
</feature>
<sequence length="285" mass="30828">MTGVTRADEGRAPGREPPLPPSPSGRRRGAAASCARAPGRPPGAASTRYRCARSRRRRRWRRWRSARCTAASSKVHPLVATMQDRSVRTPRSRTAAGGAHRRGARGADPAAALRALRREPLPAEAMVRSVTFADRSVRPEVERVSRRATAIILDATGLADPTPERLRAVRVVEHPLHSARIARLSGRASAAQVGADIETACRPLDPMGPTARDRGAPRGRGRAHERAYETGSLRRYCPDQVTGGRRPVSRPSGLSARPSTSAPAEAEASRRSRLLRLDSLTRLVG</sequence>
<dbReference type="EMBL" id="LN831790">
    <property type="protein sequence ID" value="CQR64325.1"/>
    <property type="molecule type" value="Genomic_DNA"/>
</dbReference>
<reference evidence="3 4" key="1">
    <citation type="submission" date="2015-02" db="EMBL/GenBank/DDBJ databases">
        <authorList>
            <person name="Gomez-Escribano P.J."/>
        </authorList>
    </citation>
    <scope>NUCLEOTIDE SEQUENCE [LARGE SCALE GENOMIC DNA]</scope>
    <source>
        <strain evidence="4">C34 (DSM 42122 / NRRL B-24963)</strain>
    </source>
</reference>
<accession>A0A0F7VX28</accession>
<proteinExistence type="predicted"/>
<protein>
    <submittedName>
        <fullName evidence="3">TetR Family Transcriptional Regulator</fullName>
    </submittedName>
</protein>
<feature type="compositionally biased region" description="Basic and acidic residues" evidence="1">
    <location>
        <begin position="211"/>
        <end position="228"/>
    </location>
</feature>
<evidence type="ECO:0000313" key="3">
    <source>
        <dbReference type="EMBL" id="CQR64325.1"/>
    </source>
</evidence>
<feature type="compositionally biased region" description="Basic and acidic residues" evidence="1">
    <location>
        <begin position="1"/>
        <end position="14"/>
    </location>
</feature>
<evidence type="ECO:0000313" key="4">
    <source>
        <dbReference type="Proteomes" id="UP000035016"/>
    </source>
</evidence>
<feature type="compositionally biased region" description="Low complexity" evidence="1">
    <location>
        <begin position="30"/>
        <end position="48"/>
    </location>
</feature>
<organism evidence="3 4">
    <name type="scientific">Streptomyces leeuwenhoekii</name>
    <dbReference type="NCBI Taxonomy" id="1437453"/>
    <lineage>
        <taxon>Bacteria</taxon>
        <taxon>Bacillati</taxon>
        <taxon>Actinomycetota</taxon>
        <taxon>Actinomycetes</taxon>
        <taxon>Kitasatosporales</taxon>
        <taxon>Streptomycetaceae</taxon>
        <taxon>Streptomyces</taxon>
    </lineage>
</organism>
<name>A0A0F7VX28_STRLW</name>